<protein>
    <submittedName>
        <fullName evidence="4">DNA polymerase Y family protein</fullName>
    </submittedName>
</protein>
<evidence type="ECO:0000313" key="4">
    <source>
        <dbReference type="EMBL" id="TXL71987.1"/>
    </source>
</evidence>
<name>A0A5C8PDY8_9HYPH</name>
<evidence type="ECO:0000313" key="5">
    <source>
        <dbReference type="Proteomes" id="UP000321638"/>
    </source>
</evidence>
<gene>
    <name evidence="4" type="ORF">FHP25_27515</name>
</gene>
<evidence type="ECO:0000256" key="2">
    <source>
        <dbReference type="SAM" id="MobiDB-lite"/>
    </source>
</evidence>
<organism evidence="4 5">
    <name type="scientific">Vineibacter terrae</name>
    <dbReference type="NCBI Taxonomy" id="2586908"/>
    <lineage>
        <taxon>Bacteria</taxon>
        <taxon>Pseudomonadati</taxon>
        <taxon>Pseudomonadota</taxon>
        <taxon>Alphaproteobacteria</taxon>
        <taxon>Hyphomicrobiales</taxon>
        <taxon>Vineibacter</taxon>
    </lineage>
</organism>
<feature type="region of interest" description="Disordered" evidence="2">
    <location>
        <begin position="174"/>
        <end position="198"/>
    </location>
</feature>
<dbReference type="InterPro" id="IPR050356">
    <property type="entry name" value="SulA_CellDiv_inhibitor"/>
</dbReference>
<comment type="caution">
    <text evidence="4">The sequence shown here is derived from an EMBL/GenBank/DDBJ whole genome shotgun (WGS) entry which is preliminary data.</text>
</comment>
<evidence type="ECO:0000256" key="1">
    <source>
        <dbReference type="ARBA" id="ARBA00022763"/>
    </source>
</evidence>
<proteinExistence type="predicted"/>
<dbReference type="PANTHER" id="PTHR35369:SF2">
    <property type="entry name" value="BLR3025 PROTEIN"/>
    <property type="match status" value="1"/>
</dbReference>
<sequence length="561" mass="61027">MSRIVSVWLKSWPIARLLRARSARTSAAPSDSLDPQRPLVLVASGTGGARLVALNAAAWRCGLAVGDLLSNARSKVLDLQVRDADPAADSDALRRLALWCLRYTPVVAPWETGEASGLFLDITGCAHLFGGEDGLLADLATRLRRFGLNPRPAVADTAGAAWAVARFTSPTQWGRWPKAGGGSDEMSVTETTSAPLRPCGAPPQLSLGRDIHIIPPDQQQHTLRDLPLAALRLDASTQAVLCRLGFRRIGELMRQPRAPLAARFGASLLLRLDQALGREAELLSPLEPPPSYRTHAVFAEAISLQAHVVEATTRLLRRLMPDLARDGVGIRILRLLLFRLDGEVQALQLGLAAPSRDVAHVARLIAMRLERLPMGLAADFGFEAAALHVTAAERIVQRQASLGIADEAGEAAGLAPLIDRLEHRLGAGAVRRLQPQQSHIPERAVVARAAAEAPAADWRIEAPFGMRPPLLLAPPEKTDDVLASVPEGPPRRFRWRGVLHEVAHAEGPERIAPEWWRPGPDATERDYYVVEDTAGRRFWLFRAGHYDATPTPPWFVHGVFP</sequence>
<evidence type="ECO:0000259" key="3">
    <source>
        <dbReference type="Pfam" id="PF00817"/>
    </source>
</evidence>
<dbReference type="InterPro" id="IPR043502">
    <property type="entry name" value="DNA/RNA_pol_sf"/>
</dbReference>
<dbReference type="PANTHER" id="PTHR35369">
    <property type="entry name" value="BLR3025 PROTEIN-RELATED"/>
    <property type="match status" value="1"/>
</dbReference>
<dbReference type="CDD" id="cd03468">
    <property type="entry name" value="PolY_like"/>
    <property type="match status" value="1"/>
</dbReference>
<dbReference type="AlphaFoldDB" id="A0A5C8PDY8"/>
<dbReference type="InterPro" id="IPR001126">
    <property type="entry name" value="UmuC"/>
</dbReference>
<keyword evidence="5" id="KW-1185">Reference proteome</keyword>
<dbReference type="RefSeq" id="WP_147850205.1">
    <property type="nucleotide sequence ID" value="NZ_VDUZ01000037.1"/>
</dbReference>
<dbReference type="Proteomes" id="UP000321638">
    <property type="component" value="Unassembled WGS sequence"/>
</dbReference>
<dbReference type="SUPFAM" id="SSF56672">
    <property type="entry name" value="DNA/RNA polymerases"/>
    <property type="match status" value="1"/>
</dbReference>
<keyword evidence="1" id="KW-0227">DNA damage</keyword>
<reference evidence="4 5" key="1">
    <citation type="submission" date="2019-06" db="EMBL/GenBank/DDBJ databases">
        <title>New taxonomy in bacterial strain CC-CFT640, isolated from vineyard.</title>
        <authorList>
            <person name="Lin S.-Y."/>
            <person name="Tsai C.-F."/>
            <person name="Young C.-C."/>
        </authorList>
    </citation>
    <scope>NUCLEOTIDE SEQUENCE [LARGE SCALE GENOMIC DNA]</scope>
    <source>
        <strain evidence="4 5">CC-CFT640</strain>
    </source>
</reference>
<dbReference type="Pfam" id="PF00817">
    <property type="entry name" value="IMS"/>
    <property type="match status" value="1"/>
</dbReference>
<feature type="domain" description="UmuC" evidence="3">
    <location>
        <begin position="36"/>
        <end position="162"/>
    </location>
</feature>
<dbReference type="OrthoDB" id="9788640at2"/>
<dbReference type="EMBL" id="VDUZ01000037">
    <property type="protein sequence ID" value="TXL71987.1"/>
    <property type="molecule type" value="Genomic_DNA"/>
</dbReference>
<dbReference type="GO" id="GO:0006281">
    <property type="term" value="P:DNA repair"/>
    <property type="evidence" value="ECO:0007669"/>
    <property type="project" value="InterPro"/>
</dbReference>
<accession>A0A5C8PDY8</accession>